<gene>
    <name evidence="3" type="ORF">P7H43_05600</name>
</gene>
<dbReference type="PIRSF" id="PIRSF014753">
    <property type="entry name" value="UCP014753"/>
    <property type="match status" value="1"/>
</dbReference>
<evidence type="ECO:0000313" key="3">
    <source>
        <dbReference type="EMBL" id="MDT2809950.1"/>
    </source>
</evidence>
<dbReference type="AlphaFoldDB" id="A0AAW8U1Y3"/>
<protein>
    <submittedName>
        <fullName evidence="3">DUF2264 domain-containing protein</fullName>
    </submittedName>
</protein>
<feature type="domain" description="DUF2264" evidence="2">
    <location>
        <begin position="370"/>
        <end position="567"/>
    </location>
</feature>
<organism evidence="3 4">
    <name type="scientific">Enterococcus asini</name>
    <dbReference type="NCBI Taxonomy" id="57732"/>
    <lineage>
        <taxon>Bacteria</taxon>
        <taxon>Bacillati</taxon>
        <taxon>Bacillota</taxon>
        <taxon>Bacilli</taxon>
        <taxon>Lactobacillales</taxon>
        <taxon>Enterococcaceae</taxon>
        <taxon>Enterococcus</taxon>
    </lineage>
</organism>
<sequence length="611" mass="69651">MNVVKENPLKTRQDLEQALLDLVQPVYRLMAAQEKQGRVHLGDSGTVYDQPRQEIEGFLRTLWGLGPLFHHPEKIADYPTLFDQAKSGILAGTNPDDPFYWGELQDYDQLFVEMGALATFLILTKESCYDSFTKTEQKQLCQWLNQINQHTIPPTNWLFFRILVNSFFEIVNYPFPAEQLENDLAEIQRYYLADGWYFDGYENQIDYYIPFGMQYYGLLYAQLTNHKESPYAKIFRKRAAAFAATFKDWFSKNGAALPFGRSLTYRFAQSAFFAAAAFAKQDFTGLTQAEGKYLLLNNMRQWFQQPIFTTDGLLSIGYAYPNLVMAEGYNAPGSPYWAFKNFILLALPEDDTFWQIPETCPDFPKQVVNPHSRMLLVHSDDGHELQAFTTGQHSHEHAHGQAKYEKYVYSTTFGFSVPKGSVLPKQGAFDSTLALSEQETNYQTAFGFKEYRIHDDYIYNLWQPWEDVTIKTFVIPCYPWHIRIHQIETQRSLHLLAGSFSAPKDGHVTNGKQLSYAETSVGTTGIKLFTPGSCEVTQPEPNTNLLHPQTHLPQGHFEVAPGKETIVLACLGHAGKTFSDAPTIDVAFKGKKVSYWLAGKEHTVTLAEAME</sequence>
<dbReference type="Pfam" id="PF10022">
    <property type="entry name" value="DUF2264"/>
    <property type="match status" value="1"/>
</dbReference>
<dbReference type="Pfam" id="PF20938">
    <property type="entry name" value="DUF2264_C"/>
    <property type="match status" value="1"/>
</dbReference>
<name>A0AAW8U1Y3_9ENTE</name>
<evidence type="ECO:0000259" key="2">
    <source>
        <dbReference type="Pfam" id="PF20938"/>
    </source>
</evidence>
<dbReference type="InterPro" id="IPR016624">
    <property type="entry name" value="UCP014753"/>
</dbReference>
<dbReference type="PANTHER" id="PTHR35339">
    <property type="entry name" value="LINALOOL DEHYDRATASE_ISOMERASE DOMAIN-CONTAINING PROTEIN"/>
    <property type="match status" value="1"/>
</dbReference>
<dbReference type="RefSeq" id="WP_311835218.1">
    <property type="nucleotide sequence ID" value="NZ_JARQBJ010000002.1"/>
</dbReference>
<dbReference type="EMBL" id="JARQBJ010000002">
    <property type="protein sequence ID" value="MDT2809950.1"/>
    <property type="molecule type" value="Genomic_DNA"/>
</dbReference>
<dbReference type="PANTHER" id="PTHR35339:SF4">
    <property type="entry name" value="LINALOOL DEHYDRATASE_ISOMERASE DOMAIN-CONTAINING PROTEIN"/>
    <property type="match status" value="1"/>
</dbReference>
<proteinExistence type="predicted"/>
<dbReference type="InterPro" id="IPR049349">
    <property type="entry name" value="DUF2264_N"/>
</dbReference>
<dbReference type="Proteomes" id="UP001256711">
    <property type="component" value="Unassembled WGS sequence"/>
</dbReference>
<feature type="domain" description="DUF2264" evidence="1">
    <location>
        <begin position="11"/>
        <end position="358"/>
    </location>
</feature>
<evidence type="ECO:0000313" key="4">
    <source>
        <dbReference type="Proteomes" id="UP001256711"/>
    </source>
</evidence>
<comment type="caution">
    <text evidence="3">The sequence shown here is derived from an EMBL/GenBank/DDBJ whole genome shotgun (WGS) entry which is preliminary data.</text>
</comment>
<dbReference type="InterPro" id="IPR049237">
    <property type="entry name" value="DUF2264_C"/>
</dbReference>
<evidence type="ECO:0000259" key="1">
    <source>
        <dbReference type="Pfam" id="PF10022"/>
    </source>
</evidence>
<accession>A0AAW8U1Y3</accession>
<reference evidence="3" key="1">
    <citation type="submission" date="2023-03" db="EMBL/GenBank/DDBJ databases">
        <authorList>
            <person name="Shen W."/>
            <person name="Cai J."/>
        </authorList>
    </citation>
    <scope>NUCLEOTIDE SEQUENCE</scope>
    <source>
        <strain evidence="3">B226-2</strain>
    </source>
</reference>